<organism evidence="7 8">
    <name type="scientific">Luteipulveratus flavus</name>
    <dbReference type="NCBI Taxonomy" id="3031728"/>
    <lineage>
        <taxon>Bacteria</taxon>
        <taxon>Bacillati</taxon>
        <taxon>Actinomycetota</taxon>
        <taxon>Actinomycetes</taxon>
        <taxon>Micrococcales</taxon>
        <taxon>Dermacoccaceae</taxon>
        <taxon>Luteipulveratus</taxon>
    </lineage>
</organism>
<evidence type="ECO:0000256" key="5">
    <source>
        <dbReference type="ARBA" id="ARBA00023136"/>
    </source>
</evidence>
<dbReference type="Proteomes" id="UP001528912">
    <property type="component" value="Unassembled WGS sequence"/>
</dbReference>
<comment type="subcellular location">
    <subcellularLocation>
        <location evidence="6">Cell membrane</location>
        <topology evidence="6">Multi-pass membrane protein</topology>
    </subcellularLocation>
    <subcellularLocation>
        <location evidence="1">Membrane</location>
        <topology evidence="1">Multi-pass membrane protein</topology>
    </subcellularLocation>
</comment>
<feature type="transmembrane region" description="Helical" evidence="6">
    <location>
        <begin position="236"/>
        <end position="255"/>
    </location>
</feature>
<dbReference type="InterPro" id="IPR002781">
    <property type="entry name" value="TM_pro_TauE-like"/>
</dbReference>
<evidence type="ECO:0000256" key="3">
    <source>
        <dbReference type="ARBA" id="ARBA00022692"/>
    </source>
</evidence>
<reference evidence="7 8" key="1">
    <citation type="submission" date="2023-03" db="EMBL/GenBank/DDBJ databases">
        <title>YIM 133296 draft genome.</title>
        <authorList>
            <person name="Xiong L."/>
        </authorList>
    </citation>
    <scope>NUCLEOTIDE SEQUENCE [LARGE SCALE GENOMIC DNA]</scope>
    <source>
        <strain evidence="7 8">YIM 133296</strain>
    </source>
</reference>
<dbReference type="RefSeq" id="WP_277190385.1">
    <property type="nucleotide sequence ID" value="NZ_JAROAV010000001.1"/>
</dbReference>
<dbReference type="InterPro" id="IPR051598">
    <property type="entry name" value="TSUP/Inactive_protease-like"/>
</dbReference>
<evidence type="ECO:0000256" key="2">
    <source>
        <dbReference type="ARBA" id="ARBA00009142"/>
    </source>
</evidence>
<evidence type="ECO:0000256" key="1">
    <source>
        <dbReference type="ARBA" id="ARBA00004141"/>
    </source>
</evidence>
<feature type="transmembrane region" description="Helical" evidence="6">
    <location>
        <begin position="137"/>
        <end position="159"/>
    </location>
</feature>
<keyword evidence="5 6" id="KW-0472">Membrane</keyword>
<evidence type="ECO:0000256" key="4">
    <source>
        <dbReference type="ARBA" id="ARBA00022989"/>
    </source>
</evidence>
<keyword evidence="6" id="KW-1003">Cell membrane</keyword>
<dbReference type="PANTHER" id="PTHR43701:SF2">
    <property type="entry name" value="MEMBRANE TRANSPORTER PROTEIN YJNA-RELATED"/>
    <property type="match status" value="1"/>
</dbReference>
<evidence type="ECO:0000313" key="7">
    <source>
        <dbReference type="EMBL" id="MDF8262636.1"/>
    </source>
</evidence>
<gene>
    <name evidence="7" type="ORF">P4R38_00065</name>
</gene>
<accession>A0ABT6C1D5</accession>
<feature type="transmembrane region" description="Helical" evidence="6">
    <location>
        <begin position="70"/>
        <end position="88"/>
    </location>
</feature>
<sequence length="262" mass="25824">MLTTLLAAAGLGLLIGASLGALGGGGSILTVPALVYVLGESPQAATTGSLVIVGVTSLIGAVGHARSGNVRWATGAVFGVTGIVASWAGSALNRHVEPNVLLLAFAALMLLAAVGMLRRARRAPLAGRERSDAPSTLTAAGLARFVGAGLLVGFLTGFLGVGGGFIIVPALVMALGLSMPVAVGTSLLVISINSAAALAARAGHATFDWSLILPFTLAAVAGSLLATRAADRVSPAALSRAFAALLILVATYVAVRSAVSLG</sequence>
<keyword evidence="4 6" id="KW-1133">Transmembrane helix</keyword>
<evidence type="ECO:0000256" key="6">
    <source>
        <dbReference type="RuleBase" id="RU363041"/>
    </source>
</evidence>
<keyword evidence="3 6" id="KW-0812">Transmembrane</keyword>
<protein>
    <recommendedName>
        <fullName evidence="6">Probable membrane transporter protein</fullName>
    </recommendedName>
</protein>
<dbReference type="Pfam" id="PF01925">
    <property type="entry name" value="TauE"/>
    <property type="match status" value="1"/>
</dbReference>
<feature type="transmembrane region" description="Helical" evidence="6">
    <location>
        <begin position="165"/>
        <end position="190"/>
    </location>
</feature>
<feature type="transmembrane region" description="Helical" evidence="6">
    <location>
        <begin position="211"/>
        <end position="230"/>
    </location>
</feature>
<keyword evidence="8" id="KW-1185">Reference proteome</keyword>
<name>A0ABT6C1D5_9MICO</name>
<feature type="transmembrane region" description="Helical" evidence="6">
    <location>
        <begin position="100"/>
        <end position="117"/>
    </location>
</feature>
<comment type="similarity">
    <text evidence="2 6">Belongs to the 4-toluene sulfonate uptake permease (TSUP) (TC 2.A.102) family.</text>
</comment>
<evidence type="ECO:0000313" key="8">
    <source>
        <dbReference type="Proteomes" id="UP001528912"/>
    </source>
</evidence>
<proteinExistence type="inferred from homology"/>
<feature type="transmembrane region" description="Helical" evidence="6">
    <location>
        <begin position="44"/>
        <end position="63"/>
    </location>
</feature>
<dbReference type="PANTHER" id="PTHR43701">
    <property type="entry name" value="MEMBRANE TRANSPORTER PROTEIN MJ0441-RELATED"/>
    <property type="match status" value="1"/>
</dbReference>
<comment type="caution">
    <text evidence="7">The sequence shown here is derived from an EMBL/GenBank/DDBJ whole genome shotgun (WGS) entry which is preliminary data.</text>
</comment>
<dbReference type="EMBL" id="JAROAV010000001">
    <property type="protein sequence ID" value="MDF8262636.1"/>
    <property type="molecule type" value="Genomic_DNA"/>
</dbReference>